<keyword evidence="4" id="KW-1185">Reference proteome</keyword>
<name>A0A5C4VR75_9ACTN</name>
<evidence type="ECO:0000313" key="4">
    <source>
        <dbReference type="Proteomes" id="UP000313231"/>
    </source>
</evidence>
<evidence type="ECO:0000259" key="1">
    <source>
        <dbReference type="Pfam" id="PF09664"/>
    </source>
</evidence>
<sequence>MSTLPEWIAHPALKPTWERVATRLEQAGLVPEGSVRVRLASREERQAVGDLLGRTITREAVSVDLAALDRRLRERSGVGGLDAVLLRLGISLEDRPAARAAKTESRQRPLSIAAAAIHASWVPDWVAGLRRAGLLTNRDNAESIARNAALVLDDLTRSERRSQSRVELGARLLGDAHALDRDRLLHQVVIRGLAAAAGVPVPTGGRSREALWARFGVDPDLLSRTCLLWGLRLASDSPVAARLAAAAEAGDPVHVTEWDLRRTPRFIPAPDTRVLVCENPRVIEGLAENGVAGWAAVCTSGEPNLVVDKVLDQLARSDVELRYHGDFDWPGVAIANRAIDRYGVVPWRMTVDDYTRAVRADGLRLGEGVVEPVWDSELGAAMRSRDRVVHEESVLSELVDALASEP</sequence>
<dbReference type="Pfam" id="PF09664">
    <property type="entry name" value="DUF2399"/>
    <property type="match status" value="1"/>
</dbReference>
<protein>
    <submittedName>
        <fullName evidence="3">TIGR02679 family protein</fullName>
    </submittedName>
</protein>
<dbReference type="InterPro" id="IPR024466">
    <property type="entry name" value="CHP02679_N"/>
</dbReference>
<feature type="domain" description="DUF2399" evidence="1">
    <location>
        <begin position="254"/>
        <end position="402"/>
    </location>
</feature>
<dbReference type="NCBIfam" id="TIGR02679">
    <property type="entry name" value="TIGR02679 family protein"/>
    <property type="match status" value="1"/>
</dbReference>
<dbReference type="Proteomes" id="UP000313231">
    <property type="component" value="Unassembled WGS sequence"/>
</dbReference>
<dbReference type="InterPro" id="IPR013495">
    <property type="entry name" value="CHP02679"/>
</dbReference>
<proteinExistence type="predicted"/>
<dbReference type="Pfam" id="PF11796">
    <property type="entry name" value="DUF3323"/>
    <property type="match status" value="1"/>
</dbReference>
<accession>A0A5C4VR75</accession>
<dbReference type="AlphaFoldDB" id="A0A5C4VR75"/>
<feature type="domain" description="Conserved hypothetical protein CHP02679 N terminus" evidence="2">
    <location>
        <begin position="32"/>
        <end position="232"/>
    </location>
</feature>
<evidence type="ECO:0000313" key="3">
    <source>
        <dbReference type="EMBL" id="TNM37719.1"/>
    </source>
</evidence>
<dbReference type="EMBL" id="VDMP01000026">
    <property type="protein sequence ID" value="TNM37719.1"/>
    <property type="molecule type" value="Genomic_DNA"/>
</dbReference>
<dbReference type="InterPro" id="IPR024465">
    <property type="entry name" value="DUF2399"/>
</dbReference>
<dbReference type="OrthoDB" id="8188786at2"/>
<comment type="caution">
    <text evidence="3">The sequence shown here is derived from an EMBL/GenBank/DDBJ whole genome shotgun (WGS) entry which is preliminary data.</text>
</comment>
<evidence type="ECO:0000259" key="2">
    <source>
        <dbReference type="Pfam" id="PF11796"/>
    </source>
</evidence>
<organism evidence="3 4">
    <name type="scientific">Nocardioides albidus</name>
    <dbReference type="NCBI Taxonomy" id="1517589"/>
    <lineage>
        <taxon>Bacteria</taxon>
        <taxon>Bacillati</taxon>
        <taxon>Actinomycetota</taxon>
        <taxon>Actinomycetes</taxon>
        <taxon>Propionibacteriales</taxon>
        <taxon>Nocardioidaceae</taxon>
        <taxon>Nocardioides</taxon>
    </lineage>
</organism>
<dbReference type="RefSeq" id="WP_139624265.1">
    <property type="nucleotide sequence ID" value="NZ_VDMP01000026.1"/>
</dbReference>
<reference evidence="3 4" key="1">
    <citation type="journal article" date="2016" name="Int. J. Syst. Evol. Microbiol.">
        <title>Nocardioides albidus sp. nov., an actinobacterium isolated from garden soil.</title>
        <authorList>
            <person name="Singh H."/>
            <person name="Du J."/>
            <person name="Trinh H."/>
            <person name="Won K."/>
            <person name="Yang J.E."/>
            <person name="Yin C."/>
            <person name="Kook M."/>
            <person name="Yi T.H."/>
        </authorList>
    </citation>
    <scope>NUCLEOTIDE SEQUENCE [LARGE SCALE GENOMIC DNA]</scope>
    <source>
        <strain evidence="3 4">CCTCC AB 2015297</strain>
    </source>
</reference>
<gene>
    <name evidence="3" type="ORF">FHP29_18225</name>
</gene>